<name>A0A0N5DBW5_THECL</name>
<evidence type="ECO:0000313" key="1">
    <source>
        <dbReference type="EMBL" id="VDN08375.1"/>
    </source>
</evidence>
<dbReference type="Proteomes" id="UP000276776">
    <property type="component" value="Unassembled WGS sequence"/>
</dbReference>
<evidence type="ECO:0000313" key="3">
    <source>
        <dbReference type="WBParaSite" id="TCLT_0001068201-mRNA-1"/>
    </source>
</evidence>
<reference evidence="3" key="1">
    <citation type="submission" date="2017-02" db="UniProtKB">
        <authorList>
            <consortium name="WormBaseParasite"/>
        </authorList>
    </citation>
    <scope>IDENTIFICATION</scope>
</reference>
<dbReference type="WBParaSite" id="TCLT_0001068201-mRNA-1">
    <property type="protein sequence ID" value="TCLT_0001068201-mRNA-1"/>
    <property type="gene ID" value="TCLT_0001068201"/>
</dbReference>
<dbReference type="OrthoDB" id="5873669at2759"/>
<dbReference type="AlphaFoldDB" id="A0A0N5DBW5"/>
<gene>
    <name evidence="1" type="ORF">TCLT_LOCUS10666</name>
</gene>
<proteinExistence type="predicted"/>
<dbReference type="EMBL" id="UYYF01005252">
    <property type="protein sequence ID" value="VDN08375.1"/>
    <property type="molecule type" value="Genomic_DNA"/>
</dbReference>
<organism evidence="3">
    <name type="scientific">Thelazia callipaeda</name>
    <name type="common">Oriental eyeworm</name>
    <name type="synonym">Parasitic nematode</name>
    <dbReference type="NCBI Taxonomy" id="103827"/>
    <lineage>
        <taxon>Eukaryota</taxon>
        <taxon>Metazoa</taxon>
        <taxon>Ecdysozoa</taxon>
        <taxon>Nematoda</taxon>
        <taxon>Chromadorea</taxon>
        <taxon>Rhabditida</taxon>
        <taxon>Spirurina</taxon>
        <taxon>Spiruromorpha</taxon>
        <taxon>Thelazioidea</taxon>
        <taxon>Thelaziidae</taxon>
        <taxon>Thelazia</taxon>
    </lineage>
</organism>
<evidence type="ECO:0000313" key="2">
    <source>
        <dbReference type="Proteomes" id="UP000276776"/>
    </source>
</evidence>
<accession>A0A0N5DBW5</accession>
<sequence>MSFLLTVYDASNTEKYITRINLLYAIYPSHNLSTLSGKLPVKVYLPPTNKCLAGDKIDDNSKRLFVSCLRPYHVESTTSRPICQVKQRWSWLVLGSETA</sequence>
<reference evidence="1 2" key="2">
    <citation type="submission" date="2018-11" db="EMBL/GenBank/DDBJ databases">
        <authorList>
            <consortium name="Pathogen Informatics"/>
        </authorList>
    </citation>
    <scope>NUCLEOTIDE SEQUENCE [LARGE SCALE GENOMIC DNA]</scope>
</reference>
<keyword evidence="2" id="KW-1185">Reference proteome</keyword>
<protein>
    <submittedName>
        <fullName evidence="3">PLAT domain-containing protein</fullName>
    </submittedName>
</protein>